<feature type="transmembrane region" description="Helical" evidence="7">
    <location>
        <begin position="302"/>
        <end position="321"/>
    </location>
</feature>
<proteinExistence type="inferred from homology"/>
<evidence type="ECO:0000313" key="10">
    <source>
        <dbReference type="EMBL" id="CAF4351256.1"/>
    </source>
</evidence>
<evidence type="ECO:0000259" key="9">
    <source>
        <dbReference type="Pfam" id="PF07479"/>
    </source>
</evidence>
<dbReference type="GO" id="GO:0005829">
    <property type="term" value="C:cytosol"/>
    <property type="evidence" value="ECO:0007669"/>
    <property type="project" value="TreeGrafter"/>
</dbReference>
<dbReference type="PROSITE" id="PS00957">
    <property type="entry name" value="NAD_G3PDH"/>
    <property type="match status" value="1"/>
</dbReference>
<evidence type="ECO:0000256" key="7">
    <source>
        <dbReference type="SAM" id="Phobius"/>
    </source>
</evidence>
<evidence type="ECO:0000256" key="6">
    <source>
        <dbReference type="RuleBase" id="RU361243"/>
    </source>
</evidence>
<keyword evidence="7" id="KW-0812">Transmembrane</keyword>
<dbReference type="PANTHER" id="PTHR11728">
    <property type="entry name" value="GLYCEROL-3-PHOSPHATE DEHYDROGENASE"/>
    <property type="match status" value="1"/>
</dbReference>
<dbReference type="PANTHER" id="PTHR11728:SF8">
    <property type="entry name" value="GLYCEROL-3-PHOSPHATE DEHYDROGENASE [NAD(+)]-RELATED"/>
    <property type="match status" value="1"/>
</dbReference>
<dbReference type="GO" id="GO:0005975">
    <property type="term" value="P:carbohydrate metabolic process"/>
    <property type="evidence" value="ECO:0007669"/>
    <property type="project" value="InterPro"/>
</dbReference>
<evidence type="ECO:0000256" key="4">
    <source>
        <dbReference type="ARBA" id="ARBA00048683"/>
    </source>
</evidence>
<keyword evidence="11" id="KW-1185">Reference proteome</keyword>
<feature type="domain" description="Glycerol-3-phosphate dehydrogenase NAD-dependent C-terminal" evidence="9">
    <location>
        <begin position="198"/>
        <end position="275"/>
    </location>
</feature>
<dbReference type="InterPro" id="IPR013328">
    <property type="entry name" value="6PGD_dom2"/>
</dbReference>
<dbReference type="Proteomes" id="UP000663873">
    <property type="component" value="Unassembled WGS sequence"/>
</dbReference>
<accession>A0A820L053</accession>
<dbReference type="InterPro" id="IPR036291">
    <property type="entry name" value="NAD(P)-bd_dom_sf"/>
</dbReference>
<evidence type="ECO:0000256" key="5">
    <source>
        <dbReference type="RuleBase" id="RU000437"/>
    </source>
</evidence>
<gene>
    <name evidence="10" type="ORF">UJA718_LOCUS15810</name>
</gene>
<evidence type="ECO:0000259" key="8">
    <source>
        <dbReference type="Pfam" id="PF01210"/>
    </source>
</evidence>
<organism evidence="10 11">
    <name type="scientific">Rotaria socialis</name>
    <dbReference type="NCBI Taxonomy" id="392032"/>
    <lineage>
        <taxon>Eukaryota</taxon>
        <taxon>Metazoa</taxon>
        <taxon>Spiralia</taxon>
        <taxon>Gnathifera</taxon>
        <taxon>Rotifera</taxon>
        <taxon>Eurotatoria</taxon>
        <taxon>Bdelloidea</taxon>
        <taxon>Philodinida</taxon>
        <taxon>Philodinidae</taxon>
        <taxon>Rotaria</taxon>
    </lineage>
</organism>
<dbReference type="InterPro" id="IPR008927">
    <property type="entry name" value="6-PGluconate_DH-like_C_sf"/>
</dbReference>
<keyword evidence="3 5" id="KW-0520">NAD</keyword>
<dbReference type="InterPro" id="IPR017751">
    <property type="entry name" value="G3P_DH_NAD-dep_euk"/>
</dbReference>
<comment type="caution">
    <text evidence="10">The sequence shown here is derived from an EMBL/GenBank/DDBJ whole genome shotgun (WGS) entry which is preliminary data.</text>
</comment>
<dbReference type="Pfam" id="PF07479">
    <property type="entry name" value="NAD_Gly3P_dh_C"/>
    <property type="match status" value="1"/>
</dbReference>
<dbReference type="InterPro" id="IPR006109">
    <property type="entry name" value="G3P_DH_NAD-dep_C"/>
</dbReference>
<keyword evidence="2 5" id="KW-0560">Oxidoreductase</keyword>
<evidence type="ECO:0000256" key="2">
    <source>
        <dbReference type="ARBA" id="ARBA00023002"/>
    </source>
</evidence>
<dbReference type="GO" id="GO:0046168">
    <property type="term" value="P:glycerol-3-phosphate catabolic process"/>
    <property type="evidence" value="ECO:0007669"/>
    <property type="project" value="UniProtKB-UniRule"/>
</dbReference>
<comment type="similarity">
    <text evidence="1 5">Belongs to the NAD-dependent glycerol-3-phosphate dehydrogenase family.</text>
</comment>
<evidence type="ECO:0000256" key="1">
    <source>
        <dbReference type="ARBA" id="ARBA00011009"/>
    </source>
</evidence>
<dbReference type="AlphaFoldDB" id="A0A820L053"/>
<dbReference type="Gene3D" id="3.40.50.720">
    <property type="entry name" value="NAD(P)-binding Rossmann-like Domain"/>
    <property type="match status" value="1"/>
</dbReference>
<feature type="domain" description="Glycerol-3-phosphate dehydrogenase NAD-dependent N-terminal" evidence="8">
    <location>
        <begin position="8"/>
        <end position="175"/>
    </location>
</feature>
<dbReference type="SUPFAM" id="SSF48179">
    <property type="entry name" value="6-phosphogluconate dehydrogenase C-terminal domain-like"/>
    <property type="match status" value="1"/>
</dbReference>
<feature type="transmembrane region" description="Helical" evidence="7">
    <location>
        <begin position="328"/>
        <end position="354"/>
    </location>
</feature>
<dbReference type="FunFam" id="1.10.1040.10:FF:000004">
    <property type="entry name" value="Glycerol-3-phosphate dehydrogenase [NAD(+)]"/>
    <property type="match status" value="1"/>
</dbReference>
<keyword evidence="7" id="KW-1133">Transmembrane helix</keyword>
<feature type="transmembrane region" description="Helical" evidence="7">
    <location>
        <begin position="366"/>
        <end position="392"/>
    </location>
</feature>
<dbReference type="PRINTS" id="PR00077">
    <property type="entry name" value="GPDHDRGNASE"/>
</dbReference>
<name>A0A820L053_9BILA</name>
<comment type="catalytic activity">
    <reaction evidence="4 6">
        <text>sn-glycerol 3-phosphate + NAD(+) = dihydroxyacetone phosphate + NADH + H(+)</text>
        <dbReference type="Rhea" id="RHEA:11092"/>
        <dbReference type="ChEBI" id="CHEBI:15378"/>
        <dbReference type="ChEBI" id="CHEBI:57540"/>
        <dbReference type="ChEBI" id="CHEBI:57597"/>
        <dbReference type="ChEBI" id="CHEBI:57642"/>
        <dbReference type="ChEBI" id="CHEBI:57945"/>
        <dbReference type="EC" id="1.1.1.8"/>
    </reaction>
</comment>
<evidence type="ECO:0000256" key="3">
    <source>
        <dbReference type="ARBA" id="ARBA00023027"/>
    </source>
</evidence>
<evidence type="ECO:0000313" key="11">
    <source>
        <dbReference type="Proteomes" id="UP000663873"/>
    </source>
</evidence>
<dbReference type="Gene3D" id="1.10.1040.10">
    <property type="entry name" value="N-(1-d-carboxylethyl)-l-norvaline Dehydrogenase, domain 2"/>
    <property type="match status" value="1"/>
</dbReference>
<dbReference type="GO" id="GO:0042803">
    <property type="term" value="F:protein homodimerization activity"/>
    <property type="evidence" value="ECO:0007669"/>
    <property type="project" value="InterPro"/>
</dbReference>
<reference evidence="10" key="1">
    <citation type="submission" date="2021-02" db="EMBL/GenBank/DDBJ databases">
        <authorList>
            <person name="Nowell W R."/>
        </authorList>
    </citation>
    <scope>NUCLEOTIDE SEQUENCE</scope>
</reference>
<protein>
    <recommendedName>
        <fullName evidence="6">Glycerol-3-phosphate dehydrogenase [NAD(+)]</fullName>
        <ecNumber evidence="6">1.1.1.8</ecNumber>
    </recommendedName>
</protein>
<dbReference type="InterPro" id="IPR006168">
    <property type="entry name" value="G3P_DH_NAD-dep"/>
</dbReference>
<dbReference type="EC" id="1.1.1.8" evidence="6"/>
<dbReference type="InterPro" id="IPR011128">
    <property type="entry name" value="G3P_DH_NAD-dep_N"/>
</dbReference>
<sequence>MSDLLKRVAIVGSGNWGSTIAKIVGTNILKFNTFENEIRMYVYEELVDGRKLTEIINQEHENIKYLPGHKFSHNVVAYADAVETVKDADILLFVLPHQFVEIICNAIKSHVKKTAFIVSFSKGFYVSQDKRVDLLSTVVSSLLEVPCYVLMGANIANEVAAGTFCEATVGSRNYEHGQIVKGLLQTDEFRIVIKPDAEVIEVLGALKNIVAVAAGFSDGLGYGDNTKAAVIRLGLKEMVKFCEEFFPGHHPHIFLESCGVADLVTTCYGGRNRKIVCIVTLALHIHHVITKDKDDIAHKIQALIPTCFLILYYTFGLVSIYRFHRVGILLFASIGIILFMAACLFFSWIIFLLVSLVLDHNIMSKMFGFFVLFGLLFGTFVTIVIATLELAFNLTKLIQMHGYTTF</sequence>
<dbReference type="GO" id="GO:0051287">
    <property type="term" value="F:NAD binding"/>
    <property type="evidence" value="ECO:0007669"/>
    <property type="project" value="UniProtKB-UniRule"/>
</dbReference>
<dbReference type="NCBIfam" id="TIGR03376">
    <property type="entry name" value="glycerol3P_DH"/>
    <property type="match status" value="1"/>
</dbReference>
<dbReference type="GO" id="GO:0141152">
    <property type="term" value="F:glycerol-3-phosphate dehydrogenase (NAD+) activity"/>
    <property type="evidence" value="ECO:0007669"/>
    <property type="project" value="UniProtKB-UniRule"/>
</dbReference>
<keyword evidence="7" id="KW-0472">Membrane</keyword>
<dbReference type="Pfam" id="PF01210">
    <property type="entry name" value="NAD_Gly3P_dh_N"/>
    <property type="match status" value="1"/>
</dbReference>
<dbReference type="EMBL" id="CAJOBP010002373">
    <property type="protein sequence ID" value="CAF4351256.1"/>
    <property type="molecule type" value="Genomic_DNA"/>
</dbReference>
<dbReference type="SUPFAM" id="SSF51735">
    <property type="entry name" value="NAD(P)-binding Rossmann-fold domains"/>
    <property type="match status" value="1"/>
</dbReference>